<evidence type="ECO:0000313" key="2">
    <source>
        <dbReference type="Proteomes" id="UP001227268"/>
    </source>
</evidence>
<comment type="caution">
    <text evidence="1">The sequence shown here is derived from an EMBL/GenBank/DDBJ whole genome shotgun (WGS) entry which is preliminary data.</text>
</comment>
<reference evidence="1" key="1">
    <citation type="submission" date="2023-04" db="EMBL/GenBank/DDBJ databases">
        <title>Draft Genome sequencing of Naganishia species isolated from polar environments using Oxford Nanopore Technology.</title>
        <authorList>
            <person name="Leo P."/>
            <person name="Venkateswaran K."/>
        </authorList>
    </citation>
    <scope>NUCLEOTIDE SEQUENCE</scope>
    <source>
        <strain evidence="1">MNA-CCFEE 5423</strain>
    </source>
</reference>
<evidence type="ECO:0000313" key="1">
    <source>
        <dbReference type="EMBL" id="KAJ9096474.1"/>
    </source>
</evidence>
<organism evidence="1 2">
    <name type="scientific">Naganishia friedmannii</name>
    <dbReference type="NCBI Taxonomy" id="89922"/>
    <lineage>
        <taxon>Eukaryota</taxon>
        <taxon>Fungi</taxon>
        <taxon>Dikarya</taxon>
        <taxon>Basidiomycota</taxon>
        <taxon>Agaricomycotina</taxon>
        <taxon>Tremellomycetes</taxon>
        <taxon>Filobasidiales</taxon>
        <taxon>Filobasidiaceae</taxon>
        <taxon>Naganishia</taxon>
    </lineage>
</organism>
<proteinExistence type="predicted"/>
<keyword evidence="2" id="KW-1185">Reference proteome</keyword>
<gene>
    <name evidence="1" type="ORF">QFC21_005296</name>
</gene>
<sequence length="622" mass="67792">MFDPATPPSNVSRALPSRRCTDISEWADDVSELAYMNPYPSTSGTYFHHPGYDYLSCPATPASSSNNTSTTYNYLPQRTTSLSPTSLPLAKSPLPLLWAEATDSTLLPTPKRPAPLPPLHSRSRSRSRTNTGTQTGRKWRMTLVDPEQVGLWTLREDAEGQYDDALPPSPAPTSKQQEGHMLWGDSKREKGTGYDETVPQMTRGADQSAWVAPETGEGAGPIGLGLGLDDGIHRSTPRSRQIHPRPERQFDGLFYVSPVSNLPTSALLTASNAGGTGRMEGEATMAMLESPMSSEESWGNLSAAETTPIMPSPDDQAFPLAFPAFVPFAEPRPVPPRPLRITTTPIPGGEDGKYDFPTFPDLELGSPFTPMPMMTPCRPHTGVIGYTTAQQEEEHIVSPLEGIVGGRKRVTSAPAVIHWPEWSSASSESSVSHSHTSSASSFLSSEGPITPPITAFQMQRVEKRESVVGEDLLEAFEKFLMEAHEPTHAFLVDHEQGEKALVGGDATVQASPRTPPPKRAIKHTNQPPAPPATPMKKRHTARVLQNHTPVPRSCEALQFVITTNTAEEARRVPQTAPCFGGNGRDLVFDFRVVETGRERGVETCRASLVRRSSMKVIQGRER</sequence>
<dbReference type="EMBL" id="JASBWT010000019">
    <property type="protein sequence ID" value="KAJ9096474.1"/>
    <property type="molecule type" value="Genomic_DNA"/>
</dbReference>
<protein>
    <submittedName>
        <fullName evidence="1">Uncharacterized protein</fullName>
    </submittedName>
</protein>
<accession>A0ACC2VAU2</accession>
<name>A0ACC2VAU2_9TREE</name>
<dbReference type="Proteomes" id="UP001227268">
    <property type="component" value="Unassembled WGS sequence"/>
</dbReference>